<feature type="non-terminal residue" evidence="10">
    <location>
        <position position="1334"/>
    </location>
</feature>
<feature type="region of interest" description="Disordered" evidence="7">
    <location>
        <begin position="146"/>
        <end position="185"/>
    </location>
</feature>
<evidence type="ECO:0000256" key="4">
    <source>
        <dbReference type="ARBA" id="ARBA00023027"/>
    </source>
</evidence>
<dbReference type="InterPro" id="IPR002589">
    <property type="entry name" value="Macro_dom"/>
</dbReference>
<dbReference type="GO" id="GO:0010629">
    <property type="term" value="P:negative regulation of gene expression"/>
    <property type="evidence" value="ECO:0007669"/>
    <property type="project" value="TreeGrafter"/>
</dbReference>
<dbReference type="SMART" id="SM00506">
    <property type="entry name" value="A1pp"/>
    <property type="match status" value="2"/>
</dbReference>
<evidence type="ECO:0000256" key="1">
    <source>
        <dbReference type="ARBA" id="ARBA00004123"/>
    </source>
</evidence>
<dbReference type="InterPro" id="IPR012677">
    <property type="entry name" value="Nucleotide-bd_a/b_plait_sf"/>
</dbReference>
<dbReference type="Pfam" id="PF23248">
    <property type="entry name" value="KH_PARP14_2"/>
    <property type="match status" value="1"/>
</dbReference>
<comment type="caution">
    <text evidence="10">The sequence shown here is derived from an EMBL/GenBank/DDBJ whole genome shotgun (WGS) entry which is preliminary data.</text>
</comment>
<dbReference type="PANTHER" id="PTHR14453:SF70">
    <property type="entry name" value="PROTEIN MONO-ADP-RIBOSYLTRANSFERASE PARP9"/>
    <property type="match status" value="1"/>
</dbReference>
<dbReference type="OMA" id="MAHPHNR"/>
<dbReference type="EMBL" id="BFAA01005613">
    <property type="protein sequence ID" value="GCB65968.1"/>
    <property type="molecule type" value="Genomic_DNA"/>
</dbReference>
<dbReference type="SMART" id="SM00360">
    <property type="entry name" value="RRM"/>
    <property type="match status" value="1"/>
</dbReference>
<keyword evidence="4" id="KW-0520">NAD</keyword>
<dbReference type="PROSITE" id="PS50102">
    <property type="entry name" value="RRM"/>
    <property type="match status" value="1"/>
</dbReference>
<feature type="compositionally biased region" description="Low complexity" evidence="7">
    <location>
        <begin position="146"/>
        <end position="159"/>
    </location>
</feature>
<evidence type="ECO:0000256" key="7">
    <source>
        <dbReference type="SAM" id="MobiDB-lite"/>
    </source>
</evidence>
<sequence>MKYQREPHLQSRSPRYKYLFGFTRVLFFKKRKRNRLENIRGRKRRLIRLRTMAAEADYPYPLLIEGDWGPDIAKLLKTKLQLYFQSKKKSNGGDCVVEYDDLLKTQAVVRFACQQTRCSVLEKEAHELDLQKRGKVHLTVRPLPQAAAGGNRTAAAQQTPEQYDLNSMRKRPKTEQGELAEQNLSEEQKTLTVTLPSDDISNEHVQKYFESGISGGGPLMSFVREGREITLTFENAEDAEAVLNQQAHSVKNVQLMVRRFHDEKTKAPPQSSAVVLQNLPENASCEMLNLLIENYTGLSEIPDNFSVEILSERNVGVVTFKADVDITEFIKKCSRKVWSNAQNVVAKKLEVTISVRVENLPPHVSEDLLKLYFENPKNGFGNVTAIEIIPEDNVAIVSFENSEVLDTILANTHMINKTPIHVYPYYKSLGSALYGNKRPVVKVPDPFTFDIDPFILKFIKSDRQRIAEIVDKMSLHHCKTALPESGLSNSIKISPAFSRQERSFEKLVKNWKKEAAGNLTGILLKYKTVENHVSQQIWEIIRRDLDPHLSQNVAVLPDISKGKVIVTGESDSVDTLQRTFKSIMDSATEKLEREKQSVTETVICNLAVRNLLLCTGLEKHISTVFPNLSMQFNSNTSHITLHGLPSDVYPAKSRILEIIVQMKQKQIDMNPHLISFLQILDANEVSCCLFISNGINAVYNIKDNCVLLVGDTDHSLLTAERQIKKHLYFECIEIEDQNVIRMREWAQLKEKLDRKLNSSSKQVEMNEIPLDGHMQAIITGYSDAVAEVFEMLSDFVKKNTIIQRLVLFKSGGVLQFLMGVMKIDVFDAPPKGVKIKVNNMANGVFVSGPQENICQVEKLLLDAASTVVNSVLNITKPATKKIFKEKEDMYVTTVMHKFNCVLKTIEHGVLGDDGESSQGSCKVQLPGGTLVIVYRGDLCKNQVDVIVNAANEDLKHIGGLAGALLKSAGTSLQNECNWIVNKQGALSPGDAVITDAGNLPCSKVIHAVGPRWMETDADTAKKRLRKAVLQSLYLAESHNLKTIAIPAISSGIFGFPLPLCAEVIVRSIREHCIDLHGGSKLKEIHLVNNDEKTVHAVSVAVQKILGEFSLHTPMQPERLNIDSRIKSRNMSCLHKAQTKEGLNIIVDRGNIQDVTADVIVNVIGMDFDLSSGAVSQALLQKAGPKLQQLLFNEKHTKKHAIGKIYETKGCNLNCEQVFHVIAPSWDQGKRDAEKLLRNIIKDCLKNTEGLQLNSIAFPVIGTGKLLFPKDLVASLMFEKVLKFSSKRSTKNLKNVHFVVHPDDGPTLQAMSGEFKRIFLSQPRMTHPAAQQGPS</sequence>
<dbReference type="CDD" id="cd12300">
    <property type="entry name" value="RRM1_PAR14"/>
    <property type="match status" value="1"/>
</dbReference>
<dbReference type="InterPro" id="IPR057045">
    <property type="entry name" value="PARP14_KH_3"/>
</dbReference>
<dbReference type="Pfam" id="PF23084">
    <property type="entry name" value="KH_PARP14_1"/>
    <property type="match status" value="1"/>
</dbReference>
<proteinExistence type="predicted"/>
<evidence type="ECO:0000256" key="3">
    <source>
        <dbReference type="ARBA" id="ARBA00022679"/>
    </source>
</evidence>
<evidence type="ECO:0000256" key="6">
    <source>
        <dbReference type="PROSITE-ProRule" id="PRU00176"/>
    </source>
</evidence>
<dbReference type="GO" id="GO:0003714">
    <property type="term" value="F:transcription corepressor activity"/>
    <property type="evidence" value="ECO:0007669"/>
    <property type="project" value="TreeGrafter"/>
</dbReference>
<dbReference type="GO" id="GO:0003723">
    <property type="term" value="F:RNA binding"/>
    <property type="evidence" value="ECO:0007669"/>
    <property type="project" value="UniProtKB-UniRule"/>
</dbReference>
<dbReference type="PANTHER" id="PTHR14453">
    <property type="entry name" value="PARP/ZINC FINGER CCCH TYPE DOMAIN CONTAINING PROTEIN"/>
    <property type="match status" value="1"/>
</dbReference>
<comment type="subcellular location">
    <subcellularLocation>
        <location evidence="1">Nucleus</location>
    </subcellularLocation>
</comment>
<dbReference type="Pfam" id="PF23249">
    <property type="entry name" value="KH_PARP14_3"/>
    <property type="match status" value="1"/>
</dbReference>
<dbReference type="Gene3D" id="3.30.70.330">
    <property type="match status" value="3"/>
</dbReference>
<dbReference type="OrthoDB" id="6133115at2759"/>
<protein>
    <recommendedName>
        <fullName evidence="12">PARP</fullName>
    </recommendedName>
</protein>
<evidence type="ECO:0000256" key="5">
    <source>
        <dbReference type="ARBA" id="ARBA00023242"/>
    </source>
</evidence>
<dbReference type="InterPro" id="IPR052056">
    <property type="entry name" value="Mono-ARTD/PARP"/>
</dbReference>
<dbReference type="SUPFAM" id="SSF54928">
    <property type="entry name" value="RNA-binding domain, RBD"/>
    <property type="match status" value="1"/>
</dbReference>
<dbReference type="InterPro" id="IPR057047">
    <property type="entry name" value="PARP14_KH_5"/>
</dbReference>
<dbReference type="InterPro" id="IPR057050">
    <property type="entry name" value="RRM_PARP14_2"/>
</dbReference>
<dbReference type="Proteomes" id="UP000288216">
    <property type="component" value="Unassembled WGS sequence"/>
</dbReference>
<keyword evidence="11" id="KW-1185">Reference proteome</keyword>
<gene>
    <name evidence="10" type="ORF">scyTo_0011933</name>
</gene>
<dbReference type="PROSITE" id="PS51154">
    <property type="entry name" value="MACRO"/>
    <property type="match status" value="2"/>
</dbReference>
<organism evidence="10 11">
    <name type="scientific">Scyliorhinus torazame</name>
    <name type="common">Cloudy catshark</name>
    <name type="synonym">Catulus torazame</name>
    <dbReference type="NCBI Taxonomy" id="75743"/>
    <lineage>
        <taxon>Eukaryota</taxon>
        <taxon>Metazoa</taxon>
        <taxon>Chordata</taxon>
        <taxon>Craniata</taxon>
        <taxon>Vertebrata</taxon>
        <taxon>Chondrichthyes</taxon>
        <taxon>Elasmobranchii</taxon>
        <taxon>Galeomorphii</taxon>
        <taxon>Galeoidea</taxon>
        <taxon>Carcharhiniformes</taxon>
        <taxon>Scyliorhinidae</taxon>
        <taxon>Scyliorhinus</taxon>
    </lineage>
</organism>
<dbReference type="SUPFAM" id="SSF52949">
    <property type="entry name" value="Macro domain-like"/>
    <property type="match status" value="2"/>
</dbReference>
<keyword evidence="2" id="KW-0328">Glycosyltransferase</keyword>
<dbReference type="Pfam" id="PF23251">
    <property type="entry name" value="KH_PARP14_4"/>
    <property type="match status" value="1"/>
</dbReference>
<dbReference type="GO" id="GO:0070212">
    <property type="term" value="P:protein poly-ADP-ribosylation"/>
    <property type="evidence" value="ECO:0007669"/>
    <property type="project" value="TreeGrafter"/>
</dbReference>
<dbReference type="InterPro" id="IPR057043">
    <property type="entry name" value="PARP14_KH_2"/>
</dbReference>
<evidence type="ECO:0000313" key="11">
    <source>
        <dbReference type="Proteomes" id="UP000288216"/>
    </source>
</evidence>
<dbReference type="InterPro" id="IPR043472">
    <property type="entry name" value="Macro_dom-like"/>
</dbReference>
<evidence type="ECO:0000259" key="8">
    <source>
        <dbReference type="PROSITE" id="PS50102"/>
    </source>
</evidence>
<dbReference type="Pfam" id="PF23222">
    <property type="entry name" value="RRM_PARP14_1"/>
    <property type="match status" value="1"/>
</dbReference>
<dbReference type="Pfam" id="PF23085">
    <property type="entry name" value="RRM_PARP14_3"/>
    <property type="match status" value="1"/>
</dbReference>
<keyword evidence="5" id="KW-0539">Nucleus</keyword>
<evidence type="ECO:0000313" key="10">
    <source>
        <dbReference type="EMBL" id="GCB65968.1"/>
    </source>
</evidence>
<keyword evidence="6" id="KW-0694">RNA-binding</keyword>
<accession>A0A401NYK9</accession>
<dbReference type="GO" id="GO:0005634">
    <property type="term" value="C:nucleus"/>
    <property type="evidence" value="ECO:0007669"/>
    <property type="project" value="UniProtKB-SubCell"/>
</dbReference>
<name>A0A401NYK9_SCYTO</name>
<keyword evidence="3" id="KW-0808">Transferase</keyword>
<dbReference type="GO" id="GO:0005737">
    <property type="term" value="C:cytoplasm"/>
    <property type="evidence" value="ECO:0007669"/>
    <property type="project" value="TreeGrafter"/>
</dbReference>
<dbReference type="InterPro" id="IPR035979">
    <property type="entry name" value="RBD_domain_sf"/>
</dbReference>
<evidence type="ECO:0000259" key="9">
    <source>
        <dbReference type="PROSITE" id="PS51154"/>
    </source>
</evidence>
<dbReference type="InterPro" id="IPR057044">
    <property type="entry name" value="PARP14_KH_1"/>
</dbReference>
<dbReference type="Pfam" id="PF23252">
    <property type="entry name" value="KH_PARP14_5"/>
    <property type="match status" value="1"/>
</dbReference>
<dbReference type="CDD" id="cd02907">
    <property type="entry name" value="Macro_Af1521_BAL-like"/>
    <property type="match status" value="1"/>
</dbReference>
<dbReference type="STRING" id="75743.A0A401NYK9"/>
<dbReference type="Pfam" id="PF23245">
    <property type="entry name" value="RRM_PARP14_2"/>
    <property type="match status" value="1"/>
</dbReference>
<dbReference type="GO" id="GO:1990404">
    <property type="term" value="F:NAD+-protein mono-ADP-ribosyltransferase activity"/>
    <property type="evidence" value="ECO:0007669"/>
    <property type="project" value="TreeGrafter"/>
</dbReference>
<dbReference type="Pfam" id="PF01661">
    <property type="entry name" value="Macro"/>
    <property type="match status" value="2"/>
</dbReference>
<evidence type="ECO:0008006" key="12">
    <source>
        <dbReference type="Google" id="ProtNLM"/>
    </source>
</evidence>
<dbReference type="InterPro" id="IPR057046">
    <property type="entry name" value="PARP14_KH_4"/>
</dbReference>
<feature type="domain" description="Macro" evidence="9">
    <location>
        <begin position="918"/>
        <end position="1105"/>
    </location>
</feature>
<dbReference type="InterPro" id="IPR000504">
    <property type="entry name" value="RRM_dom"/>
</dbReference>
<feature type="domain" description="RRM" evidence="8">
    <location>
        <begin position="353"/>
        <end position="427"/>
    </location>
</feature>
<dbReference type="InterPro" id="IPR057051">
    <property type="entry name" value="PARP14_RPM_1"/>
</dbReference>
<dbReference type="Gene3D" id="3.40.220.10">
    <property type="entry name" value="Leucine Aminopeptidase, subunit E, domain 1"/>
    <property type="match status" value="2"/>
</dbReference>
<feature type="domain" description="Macro" evidence="9">
    <location>
        <begin position="1131"/>
        <end position="1334"/>
    </location>
</feature>
<reference evidence="10 11" key="1">
    <citation type="journal article" date="2018" name="Nat. Ecol. Evol.">
        <title>Shark genomes provide insights into elasmobranch evolution and the origin of vertebrates.</title>
        <authorList>
            <person name="Hara Y"/>
            <person name="Yamaguchi K"/>
            <person name="Onimaru K"/>
            <person name="Kadota M"/>
            <person name="Koyanagi M"/>
            <person name="Keeley SD"/>
            <person name="Tatsumi K"/>
            <person name="Tanaka K"/>
            <person name="Motone F"/>
            <person name="Kageyama Y"/>
            <person name="Nozu R"/>
            <person name="Adachi N"/>
            <person name="Nishimura O"/>
            <person name="Nakagawa R"/>
            <person name="Tanegashima C"/>
            <person name="Kiyatake I"/>
            <person name="Matsumoto R"/>
            <person name="Murakumo K"/>
            <person name="Nishida K"/>
            <person name="Terakita A"/>
            <person name="Kuratani S"/>
            <person name="Sato K"/>
            <person name="Hyodo S Kuraku.S."/>
        </authorList>
    </citation>
    <scope>NUCLEOTIDE SEQUENCE [LARGE SCALE GENOMIC DNA]</scope>
</reference>
<evidence type="ECO:0000256" key="2">
    <source>
        <dbReference type="ARBA" id="ARBA00022676"/>
    </source>
</evidence>
<dbReference type="GO" id="GO:0003950">
    <property type="term" value="F:NAD+ poly-ADP-ribosyltransferase activity"/>
    <property type="evidence" value="ECO:0007669"/>
    <property type="project" value="TreeGrafter"/>
</dbReference>